<dbReference type="Proteomes" id="UP000193307">
    <property type="component" value="Unassembled WGS sequence"/>
</dbReference>
<dbReference type="Pfam" id="PF13649">
    <property type="entry name" value="Methyltransf_25"/>
    <property type="match status" value="1"/>
</dbReference>
<proteinExistence type="predicted"/>
<dbReference type="InterPro" id="IPR029063">
    <property type="entry name" value="SAM-dependent_MTases_sf"/>
</dbReference>
<dbReference type="GO" id="GO:0008168">
    <property type="term" value="F:methyltransferase activity"/>
    <property type="evidence" value="ECO:0007669"/>
    <property type="project" value="UniProtKB-KW"/>
</dbReference>
<dbReference type="RefSeq" id="WP_085847514.1">
    <property type="nucleotide sequence ID" value="NZ_FNZV01000001.1"/>
</dbReference>
<dbReference type="EMBL" id="FWFW01000001">
    <property type="protein sequence ID" value="SLN20633.1"/>
    <property type="molecule type" value="Genomic_DNA"/>
</dbReference>
<protein>
    <recommendedName>
        <fullName evidence="3">Methyltransferase domain-containing protein</fullName>
    </recommendedName>
</protein>
<evidence type="ECO:0000256" key="2">
    <source>
        <dbReference type="ARBA" id="ARBA00022679"/>
    </source>
</evidence>
<keyword evidence="1" id="KW-0489">Methyltransferase</keyword>
<evidence type="ECO:0000256" key="1">
    <source>
        <dbReference type="ARBA" id="ARBA00022603"/>
    </source>
</evidence>
<feature type="domain" description="Methyltransferase" evidence="3">
    <location>
        <begin position="45"/>
        <end position="138"/>
    </location>
</feature>
<dbReference type="OrthoDB" id="213472at2"/>
<dbReference type="CDD" id="cd02440">
    <property type="entry name" value="AdoMet_MTases"/>
    <property type="match status" value="1"/>
</dbReference>
<evidence type="ECO:0000259" key="3">
    <source>
        <dbReference type="Pfam" id="PF13649"/>
    </source>
</evidence>
<keyword evidence="5" id="KW-1185">Reference proteome</keyword>
<gene>
    <name evidence="4" type="ORF">PAM7971_00639</name>
</gene>
<accession>A0A1Y5RM36</accession>
<dbReference type="GO" id="GO:0032259">
    <property type="term" value="P:methylation"/>
    <property type="evidence" value="ECO:0007669"/>
    <property type="project" value="UniProtKB-KW"/>
</dbReference>
<sequence length="226" mass="24985">MSNHTFTRDAPGYAARTARLVPGLQDMYRMAGILLAEQVPASGRVMVLGAGGGLELKAFTDMQPDWHFDGIDPSAEMIDQAHLTLGGQAGRVSFTQGYIDDAPIGPFDGATCLLTLHFLPREERLRTLQEIARRLRPGAPLIVMHHSAPEGAERDVWLRRNAALMMSHGIPSEQAQKSIETFKKRLPILTPREDTTLLEEAGLTDIQLFYAAFTFKGWIGYRHSSA</sequence>
<dbReference type="InterPro" id="IPR041698">
    <property type="entry name" value="Methyltransf_25"/>
</dbReference>
<dbReference type="PANTHER" id="PTHR43861">
    <property type="entry name" value="TRANS-ACONITATE 2-METHYLTRANSFERASE-RELATED"/>
    <property type="match status" value="1"/>
</dbReference>
<dbReference type="SUPFAM" id="SSF53335">
    <property type="entry name" value="S-adenosyl-L-methionine-dependent methyltransferases"/>
    <property type="match status" value="1"/>
</dbReference>
<reference evidence="4 5" key="1">
    <citation type="submission" date="2017-03" db="EMBL/GenBank/DDBJ databases">
        <authorList>
            <person name="Afonso C.L."/>
            <person name="Miller P.J."/>
            <person name="Scott M.A."/>
            <person name="Spackman E."/>
            <person name="Goraichik I."/>
            <person name="Dimitrov K.M."/>
            <person name="Suarez D.L."/>
            <person name="Swayne D.E."/>
        </authorList>
    </citation>
    <scope>NUCLEOTIDE SEQUENCE [LARGE SCALE GENOMIC DNA]</scope>
    <source>
        <strain evidence="4 5">CECT 7971</strain>
    </source>
</reference>
<evidence type="ECO:0000313" key="5">
    <source>
        <dbReference type="Proteomes" id="UP000193307"/>
    </source>
</evidence>
<dbReference type="AlphaFoldDB" id="A0A1Y5RM36"/>
<evidence type="ECO:0000313" key="4">
    <source>
        <dbReference type="EMBL" id="SLN20633.1"/>
    </source>
</evidence>
<dbReference type="Gene3D" id="3.40.50.150">
    <property type="entry name" value="Vaccinia Virus protein VP39"/>
    <property type="match status" value="1"/>
</dbReference>
<name>A0A1Y5RM36_9RHOB</name>
<dbReference type="PANTHER" id="PTHR43861:SF1">
    <property type="entry name" value="TRANS-ACONITATE 2-METHYLTRANSFERASE"/>
    <property type="match status" value="1"/>
</dbReference>
<dbReference type="STRING" id="658057.SAMN04488032_10111"/>
<organism evidence="4 5">
    <name type="scientific">Pacificibacter marinus</name>
    <dbReference type="NCBI Taxonomy" id="658057"/>
    <lineage>
        <taxon>Bacteria</taxon>
        <taxon>Pseudomonadati</taxon>
        <taxon>Pseudomonadota</taxon>
        <taxon>Alphaproteobacteria</taxon>
        <taxon>Rhodobacterales</taxon>
        <taxon>Roseobacteraceae</taxon>
        <taxon>Pacificibacter</taxon>
    </lineage>
</organism>
<keyword evidence="2" id="KW-0808">Transferase</keyword>